<dbReference type="InterPro" id="IPR001296">
    <property type="entry name" value="Glyco_trans_1"/>
</dbReference>
<reference evidence="3 4" key="1">
    <citation type="journal article" date="2015" name="Nature">
        <title>rRNA introns, odd ribosomes, and small enigmatic genomes across a large radiation of phyla.</title>
        <authorList>
            <person name="Brown C.T."/>
            <person name="Hug L.A."/>
            <person name="Thomas B.C."/>
            <person name="Sharon I."/>
            <person name="Castelle C.J."/>
            <person name="Singh A."/>
            <person name="Wilkins M.J."/>
            <person name="Williams K.H."/>
            <person name="Banfield J.F."/>
        </authorList>
    </citation>
    <scope>NUCLEOTIDE SEQUENCE [LARGE SCALE GENOMIC DNA]</scope>
</reference>
<feature type="domain" description="Glycosyl transferase family 1" evidence="2">
    <location>
        <begin position="172"/>
        <end position="329"/>
    </location>
</feature>
<organism evidence="3 4">
    <name type="scientific">Candidatus Curtissbacteria bacterium GW2011_GWC2_38_9</name>
    <dbReference type="NCBI Taxonomy" id="1618414"/>
    <lineage>
        <taxon>Bacteria</taxon>
        <taxon>Candidatus Curtissiibacteriota</taxon>
    </lineage>
</organism>
<evidence type="ECO:0000313" key="4">
    <source>
        <dbReference type="Proteomes" id="UP000034893"/>
    </source>
</evidence>
<gene>
    <name evidence="3" type="ORF">UT12_C0007G0005</name>
</gene>
<evidence type="ECO:0000259" key="2">
    <source>
        <dbReference type="Pfam" id="PF00534"/>
    </source>
</evidence>
<dbReference type="Pfam" id="PF00534">
    <property type="entry name" value="Glycos_transf_1"/>
    <property type="match status" value="1"/>
</dbReference>
<keyword evidence="1 3" id="KW-0808">Transferase</keyword>
<dbReference type="GO" id="GO:0016757">
    <property type="term" value="F:glycosyltransferase activity"/>
    <property type="evidence" value="ECO:0007669"/>
    <property type="project" value="InterPro"/>
</dbReference>
<accession>A0A0G0LD10</accession>
<dbReference type="PANTHER" id="PTHR46401:SF2">
    <property type="entry name" value="GLYCOSYLTRANSFERASE WBBK-RELATED"/>
    <property type="match status" value="1"/>
</dbReference>
<sequence length="351" mass="40227">MKKIVVLFPPRDKRSDGYYFRVEQEIKILSRNYELEIIELEPKADGLRKFINSLQILPVLVKAIKNSDIVLLYPSWMWYLTAPLTKVFDNKLVLDHFTTNLYNFEFSNFSGKFIVKFIDGLVYKLFDVVITHTESMKKLLAQTYKIAKDKITVSNSCVDERIFKQEAKNKNLLKELGLPVDKKIIIYSGLFHPFHGVDTILDTTRSLTKRDDLFFIILGRKLNNEPKNVFSLNSVPYGQFPKYLSVGDLWVGTVGSGIQGERALSSNMISAMAMGLVVIVGDWDENKVIIHDGLNGFLVKRNDATVLSSKIVSVLKNRNLKKIKQNARKTAIENFSIKVMEQKFTTLFNKL</sequence>
<dbReference type="Gene3D" id="3.40.50.2000">
    <property type="entry name" value="Glycogen Phosphorylase B"/>
    <property type="match status" value="3"/>
</dbReference>
<dbReference type="PANTHER" id="PTHR46401">
    <property type="entry name" value="GLYCOSYLTRANSFERASE WBBK-RELATED"/>
    <property type="match status" value="1"/>
</dbReference>
<protein>
    <submittedName>
        <fullName evidence="3">Glycosyltransferase</fullName>
    </submittedName>
</protein>
<evidence type="ECO:0000313" key="3">
    <source>
        <dbReference type="EMBL" id="KKQ89808.1"/>
    </source>
</evidence>
<proteinExistence type="predicted"/>
<comment type="caution">
    <text evidence="3">The sequence shown here is derived from an EMBL/GenBank/DDBJ whole genome shotgun (WGS) entry which is preliminary data.</text>
</comment>
<dbReference type="Proteomes" id="UP000034893">
    <property type="component" value="Unassembled WGS sequence"/>
</dbReference>
<dbReference type="GO" id="GO:0009103">
    <property type="term" value="P:lipopolysaccharide biosynthetic process"/>
    <property type="evidence" value="ECO:0007669"/>
    <property type="project" value="TreeGrafter"/>
</dbReference>
<dbReference type="SUPFAM" id="SSF53756">
    <property type="entry name" value="UDP-Glycosyltransferase/glycogen phosphorylase"/>
    <property type="match status" value="1"/>
</dbReference>
<dbReference type="EMBL" id="LBVP01000007">
    <property type="protein sequence ID" value="KKQ89808.1"/>
    <property type="molecule type" value="Genomic_DNA"/>
</dbReference>
<dbReference type="AlphaFoldDB" id="A0A0G0LD10"/>
<name>A0A0G0LD10_9BACT</name>
<evidence type="ECO:0000256" key="1">
    <source>
        <dbReference type="ARBA" id="ARBA00022679"/>
    </source>
</evidence>